<keyword evidence="2 9" id="KW-0694">RNA-binding</keyword>
<dbReference type="KEGG" id="btab:109043592"/>
<dbReference type="InterPro" id="IPR036389">
    <property type="entry name" value="RNase_III_sf"/>
</dbReference>
<dbReference type="EMBL" id="OU963863">
    <property type="protein sequence ID" value="CAH0384461.1"/>
    <property type="molecule type" value="Genomic_DNA"/>
</dbReference>
<evidence type="ECO:0000313" key="12">
    <source>
        <dbReference type="EMBL" id="CAH0384461.1"/>
    </source>
</evidence>
<evidence type="ECO:0000259" key="11">
    <source>
        <dbReference type="PROSITE" id="PS50142"/>
    </source>
</evidence>
<dbReference type="GO" id="GO:0070125">
    <property type="term" value="P:mitochondrial translational elongation"/>
    <property type="evidence" value="ECO:0007669"/>
    <property type="project" value="TreeGrafter"/>
</dbReference>
<dbReference type="GO" id="GO:0005762">
    <property type="term" value="C:mitochondrial large ribosomal subunit"/>
    <property type="evidence" value="ECO:0007669"/>
    <property type="project" value="TreeGrafter"/>
</dbReference>
<accession>A0A9P0A6M4</accession>
<dbReference type="InterPro" id="IPR055189">
    <property type="entry name" value="RM44_endonuclase"/>
</dbReference>
<evidence type="ECO:0000256" key="6">
    <source>
        <dbReference type="ARBA" id="ARBA00023274"/>
    </source>
</evidence>
<dbReference type="PANTHER" id="PTHR11207:SF5">
    <property type="entry name" value="LARGE RIBOSOMAL SUBUNIT PROTEIN ML44"/>
    <property type="match status" value="1"/>
</dbReference>
<feature type="domain" description="RNase III" evidence="11">
    <location>
        <begin position="81"/>
        <end position="203"/>
    </location>
</feature>
<dbReference type="GO" id="GO:0003725">
    <property type="term" value="F:double-stranded RNA binding"/>
    <property type="evidence" value="ECO:0007669"/>
    <property type="project" value="InterPro"/>
</dbReference>
<dbReference type="InterPro" id="IPR000999">
    <property type="entry name" value="RNase_III_dom"/>
</dbReference>
<evidence type="ECO:0000256" key="9">
    <source>
        <dbReference type="PROSITE-ProRule" id="PRU00266"/>
    </source>
</evidence>
<dbReference type="GO" id="GO:0010468">
    <property type="term" value="P:regulation of gene expression"/>
    <property type="evidence" value="ECO:0007669"/>
    <property type="project" value="UniProtKB-ARBA"/>
</dbReference>
<sequence length="348" mass="39227">MSIFLRQVIVAASPQLHRYQAVSCRNTHSWLRATLQLLKRRKDKQDFFYKGPPRVPNHRNTYLEWNYASEVYSFGKRLGENLDGDLLRQALIDRSYILQETDKLKAVGIEDPKFGQDNSEMANEGENLMSDFIISYLRVAFPRLPEEGICAIRDHLMEEETLAEIANLLGTSEIIMCKDHPVENGTLAKTLKAVVACVSRSSGLSRAKLFIRDLILPKLAGKDVSSIWWLEDPLTPLKTILKNEGRPDPEPRLIGESAKNTMFANFRVGLYVNKELLSTGSGETISTACEIAAHNALRSMFGITEKDRAFPLYFDVDKIPSSSKNPSLVNWSSKLFSQQDTKRIASSA</sequence>
<feature type="domain" description="DRBM" evidence="10">
    <location>
        <begin position="232"/>
        <end position="302"/>
    </location>
</feature>
<proteinExistence type="inferred from homology"/>
<dbReference type="Proteomes" id="UP001152759">
    <property type="component" value="Chromosome 2"/>
</dbReference>
<keyword evidence="4" id="KW-0689">Ribosomal protein</keyword>
<dbReference type="SMART" id="SM00535">
    <property type="entry name" value="RIBOc"/>
    <property type="match status" value="1"/>
</dbReference>
<evidence type="ECO:0000259" key="10">
    <source>
        <dbReference type="PROSITE" id="PS50137"/>
    </source>
</evidence>
<evidence type="ECO:0000256" key="3">
    <source>
        <dbReference type="ARBA" id="ARBA00022946"/>
    </source>
</evidence>
<dbReference type="Gene3D" id="1.10.1520.10">
    <property type="entry name" value="Ribonuclease III domain"/>
    <property type="match status" value="1"/>
</dbReference>
<dbReference type="Pfam" id="PF22935">
    <property type="entry name" value="RM44_endonuclase"/>
    <property type="match status" value="1"/>
</dbReference>
<evidence type="ECO:0000256" key="8">
    <source>
        <dbReference type="ARBA" id="ARBA00035187"/>
    </source>
</evidence>
<keyword evidence="6" id="KW-0687">Ribonucleoprotein</keyword>
<evidence type="ECO:0000256" key="4">
    <source>
        <dbReference type="ARBA" id="ARBA00022980"/>
    </source>
</evidence>
<dbReference type="PROSITE" id="PS50142">
    <property type="entry name" value="RNASE_3_2"/>
    <property type="match status" value="1"/>
</dbReference>
<dbReference type="CDD" id="cd19874">
    <property type="entry name" value="DSRM_MRPL44"/>
    <property type="match status" value="1"/>
</dbReference>
<comment type="similarity">
    <text evidence="7">Belongs to the ribonuclease III family. Mitochondrion-specific ribosomal protein mL44 subfamily.</text>
</comment>
<keyword evidence="3" id="KW-0809">Transit peptide</keyword>
<dbReference type="InterPro" id="IPR014720">
    <property type="entry name" value="dsRBD_dom"/>
</dbReference>
<organism evidence="12 13">
    <name type="scientific">Bemisia tabaci</name>
    <name type="common">Sweetpotato whitefly</name>
    <name type="synonym">Aleurodes tabaci</name>
    <dbReference type="NCBI Taxonomy" id="7038"/>
    <lineage>
        <taxon>Eukaryota</taxon>
        <taxon>Metazoa</taxon>
        <taxon>Ecdysozoa</taxon>
        <taxon>Arthropoda</taxon>
        <taxon>Hexapoda</taxon>
        <taxon>Insecta</taxon>
        <taxon>Pterygota</taxon>
        <taxon>Neoptera</taxon>
        <taxon>Paraneoptera</taxon>
        <taxon>Hemiptera</taxon>
        <taxon>Sternorrhyncha</taxon>
        <taxon>Aleyrodoidea</taxon>
        <taxon>Aleyrodidae</taxon>
        <taxon>Aleyrodinae</taxon>
        <taxon>Bemisia</taxon>
    </lineage>
</organism>
<evidence type="ECO:0000256" key="7">
    <source>
        <dbReference type="ARBA" id="ARBA00024034"/>
    </source>
</evidence>
<gene>
    <name evidence="12" type="ORF">BEMITA_LOCUS3786</name>
</gene>
<dbReference type="AlphaFoldDB" id="A0A9P0A6M4"/>
<dbReference type="GO" id="GO:0006396">
    <property type="term" value="P:RNA processing"/>
    <property type="evidence" value="ECO:0007669"/>
    <property type="project" value="InterPro"/>
</dbReference>
<evidence type="ECO:0000256" key="1">
    <source>
        <dbReference type="ARBA" id="ARBA00004173"/>
    </source>
</evidence>
<keyword evidence="5" id="KW-0496">Mitochondrion</keyword>
<dbReference type="GO" id="GO:0004525">
    <property type="term" value="F:ribonuclease III activity"/>
    <property type="evidence" value="ECO:0007669"/>
    <property type="project" value="InterPro"/>
</dbReference>
<dbReference type="SUPFAM" id="SSF69065">
    <property type="entry name" value="RNase III domain-like"/>
    <property type="match status" value="1"/>
</dbReference>
<evidence type="ECO:0000256" key="2">
    <source>
        <dbReference type="ARBA" id="ARBA00022884"/>
    </source>
</evidence>
<protein>
    <recommendedName>
        <fullName evidence="8">Large ribosomal subunit protein mL44</fullName>
    </recommendedName>
</protein>
<name>A0A9P0A6M4_BEMTA</name>
<dbReference type="InterPro" id="IPR044444">
    <property type="entry name" value="Ribosomal_mL44_DSRM_metazoa"/>
</dbReference>
<evidence type="ECO:0000256" key="5">
    <source>
        <dbReference type="ARBA" id="ARBA00023128"/>
    </source>
</evidence>
<evidence type="ECO:0000313" key="13">
    <source>
        <dbReference type="Proteomes" id="UP001152759"/>
    </source>
</evidence>
<dbReference type="GO" id="GO:0070877">
    <property type="term" value="C:microprocessor complex"/>
    <property type="evidence" value="ECO:0007669"/>
    <property type="project" value="TreeGrafter"/>
</dbReference>
<dbReference type="PROSITE" id="PS50137">
    <property type="entry name" value="DS_RBD"/>
    <property type="match status" value="1"/>
</dbReference>
<dbReference type="Gene3D" id="3.30.160.20">
    <property type="match status" value="1"/>
</dbReference>
<dbReference type="PANTHER" id="PTHR11207">
    <property type="entry name" value="RIBONUCLEASE III"/>
    <property type="match status" value="1"/>
</dbReference>
<reference evidence="12" key="1">
    <citation type="submission" date="2021-12" db="EMBL/GenBank/DDBJ databases">
        <authorList>
            <person name="King R."/>
        </authorList>
    </citation>
    <scope>NUCLEOTIDE SEQUENCE</scope>
</reference>
<comment type="subcellular location">
    <subcellularLocation>
        <location evidence="1">Mitochondrion</location>
    </subcellularLocation>
</comment>
<dbReference type="Pfam" id="PF22892">
    <property type="entry name" value="DSRM_MRPL44"/>
    <property type="match status" value="1"/>
</dbReference>
<keyword evidence="13" id="KW-1185">Reference proteome</keyword>